<reference evidence="2 3" key="1">
    <citation type="journal article" date="2015" name="Nature">
        <title>rRNA introns, odd ribosomes, and small enigmatic genomes across a large radiation of phyla.</title>
        <authorList>
            <person name="Brown C.T."/>
            <person name="Hug L.A."/>
            <person name="Thomas B.C."/>
            <person name="Sharon I."/>
            <person name="Castelle C.J."/>
            <person name="Singh A."/>
            <person name="Wilkins M.J."/>
            <person name="Williams K.H."/>
            <person name="Banfield J.F."/>
        </authorList>
    </citation>
    <scope>NUCLEOTIDE SEQUENCE [LARGE SCALE GENOMIC DNA]</scope>
</reference>
<dbReference type="SUPFAM" id="SSF52266">
    <property type="entry name" value="SGNH hydrolase"/>
    <property type="match status" value="1"/>
</dbReference>
<evidence type="ECO:0000313" key="2">
    <source>
        <dbReference type="EMBL" id="KKS98480.1"/>
    </source>
</evidence>
<sequence length="354" mass="41386">MFYDIPKIAPKKIIFRILILIQGIILTLLMIDLLLKFNYLILPYNNSNGWWRWHWIHSRQKNKPEQSAYADIFDPLLGWIPQRNTRIINNNKIYTFNSIGIRSGNEFNTVNREKTRLVALGDSFVYGECVGDDETFSTLMEQNSRNLEVMNFGVHGYGLDQIYLRLKNALTYSPDIVILGLYNEEVERVRLSFREFPKPHLRLNKGRLEPDNIPLVSPDSYTGKFNLEVINFIDYAKEVLVSYYLPQLNLKKEENLVIPILNEILLLADKNDISINFIYLPLRYEVLAGKSDMHPVFQLFCSQNIVRCFDPTEFLHLYLASQLNPESHFTCHYSPEIHAQLAKFILTKIGLNYE</sequence>
<comment type="caution">
    <text evidence="2">The sequence shown here is derived from an EMBL/GenBank/DDBJ whole genome shotgun (WGS) entry which is preliminary data.</text>
</comment>
<dbReference type="InterPro" id="IPR036514">
    <property type="entry name" value="SGNH_hydro_sf"/>
</dbReference>
<accession>A0A0G1DKT7</accession>
<keyword evidence="1" id="KW-1133">Transmembrane helix</keyword>
<feature type="transmembrane region" description="Helical" evidence="1">
    <location>
        <begin position="13"/>
        <end position="35"/>
    </location>
</feature>
<dbReference type="Gene3D" id="3.40.50.1110">
    <property type="entry name" value="SGNH hydrolase"/>
    <property type="match status" value="1"/>
</dbReference>
<name>A0A0G1DKT7_9BACT</name>
<evidence type="ECO:0008006" key="4">
    <source>
        <dbReference type="Google" id="ProtNLM"/>
    </source>
</evidence>
<proteinExistence type="predicted"/>
<protein>
    <recommendedName>
        <fullName evidence="4">SGNH hydrolase-type esterase domain-containing protein</fullName>
    </recommendedName>
</protein>
<keyword evidence="1" id="KW-0472">Membrane</keyword>
<keyword evidence="1" id="KW-0812">Transmembrane</keyword>
<evidence type="ECO:0000256" key="1">
    <source>
        <dbReference type="SAM" id="Phobius"/>
    </source>
</evidence>
<evidence type="ECO:0000313" key="3">
    <source>
        <dbReference type="Proteomes" id="UP000034894"/>
    </source>
</evidence>
<dbReference type="STRING" id="1618443.UV73_C0001G0001"/>
<dbReference type="CDD" id="cd00229">
    <property type="entry name" value="SGNH_hydrolase"/>
    <property type="match status" value="1"/>
</dbReference>
<organism evidence="2 3">
    <name type="scientific">Candidatus Gottesmanbacteria bacterium GW2011_GWA2_43_14</name>
    <dbReference type="NCBI Taxonomy" id="1618443"/>
    <lineage>
        <taxon>Bacteria</taxon>
        <taxon>Candidatus Gottesmaniibacteriota</taxon>
    </lineage>
</organism>
<gene>
    <name evidence="2" type="ORF">UV73_C0001G0001</name>
</gene>
<dbReference type="Proteomes" id="UP000034894">
    <property type="component" value="Unassembled WGS sequence"/>
</dbReference>
<dbReference type="AlphaFoldDB" id="A0A0G1DKT7"/>
<dbReference type="EMBL" id="LCFP01000001">
    <property type="protein sequence ID" value="KKS98480.1"/>
    <property type="molecule type" value="Genomic_DNA"/>
</dbReference>